<dbReference type="SUPFAM" id="SSF52540">
    <property type="entry name" value="P-loop containing nucleoside triphosphate hydrolases"/>
    <property type="match status" value="1"/>
</dbReference>
<evidence type="ECO:0000256" key="4">
    <source>
        <dbReference type="ARBA" id="ARBA00022840"/>
    </source>
</evidence>
<dbReference type="OMA" id="HLQRDLM"/>
<dbReference type="GO" id="GO:0003777">
    <property type="term" value="F:microtubule motor activity"/>
    <property type="evidence" value="ECO:0007669"/>
    <property type="project" value="InterPro"/>
</dbReference>
<dbReference type="PROSITE" id="PS50021">
    <property type="entry name" value="CH"/>
    <property type="match status" value="1"/>
</dbReference>
<dbReference type="Pfam" id="PF00307">
    <property type="entry name" value="CH"/>
    <property type="match status" value="1"/>
</dbReference>
<feature type="coiled-coil region" evidence="8">
    <location>
        <begin position="695"/>
        <end position="722"/>
    </location>
</feature>
<dbReference type="PANTHER" id="PTHR47972:SF4">
    <property type="entry name" value="KINESIN-LIKE PROTEIN KIN-14L"/>
    <property type="match status" value="1"/>
</dbReference>
<dbReference type="InterPro" id="IPR027417">
    <property type="entry name" value="P-loop_NTPase"/>
</dbReference>
<keyword evidence="5 8" id="KW-0175">Coiled coil</keyword>
<dbReference type="Proteomes" id="UP000243459">
    <property type="component" value="Chromosome 7"/>
</dbReference>
<evidence type="ECO:0000259" key="10">
    <source>
        <dbReference type="PROSITE" id="PS50021"/>
    </source>
</evidence>
<dbReference type="CDD" id="cd21203">
    <property type="entry name" value="CH_AtKIN14-like"/>
    <property type="match status" value="1"/>
</dbReference>
<evidence type="ECO:0000313" key="12">
    <source>
        <dbReference type="EMBL" id="ONK63577.1"/>
    </source>
</evidence>
<dbReference type="Gene3D" id="3.40.850.10">
    <property type="entry name" value="Kinesin motor domain"/>
    <property type="match status" value="1"/>
</dbReference>
<evidence type="ECO:0000256" key="6">
    <source>
        <dbReference type="ARBA" id="ARBA00023175"/>
    </source>
</evidence>
<organism evidence="12 13">
    <name type="scientific">Asparagus officinalis</name>
    <name type="common">Garden asparagus</name>
    <dbReference type="NCBI Taxonomy" id="4686"/>
    <lineage>
        <taxon>Eukaryota</taxon>
        <taxon>Viridiplantae</taxon>
        <taxon>Streptophyta</taxon>
        <taxon>Embryophyta</taxon>
        <taxon>Tracheophyta</taxon>
        <taxon>Spermatophyta</taxon>
        <taxon>Magnoliopsida</taxon>
        <taxon>Liliopsida</taxon>
        <taxon>Asparagales</taxon>
        <taxon>Asparagaceae</taxon>
        <taxon>Asparagoideae</taxon>
        <taxon>Asparagus</taxon>
    </lineage>
</organism>
<dbReference type="PRINTS" id="PR00380">
    <property type="entry name" value="KINESINHEAVY"/>
</dbReference>
<dbReference type="Gramene" id="ONK63577">
    <property type="protein sequence ID" value="ONK63577"/>
    <property type="gene ID" value="A4U43_C07F16690"/>
</dbReference>
<dbReference type="Gene3D" id="1.10.418.10">
    <property type="entry name" value="Calponin-like domain"/>
    <property type="match status" value="1"/>
</dbReference>
<keyword evidence="4 7" id="KW-0067">ATP-binding</keyword>
<feature type="region of interest" description="Disordered" evidence="9">
    <location>
        <begin position="962"/>
        <end position="1019"/>
    </location>
</feature>
<dbReference type="InterPro" id="IPR036961">
    <property type="entry name" value="Kinesin_motor_dom_sf"/>
</dbReference>
<keyword evidence="13" id="KW-1185">Reference proteome</keyword>
<dbReference type="GO" id="GO:0005524">
    <property type="term" value="F:ATP binding"/>
    <property type="evidence" value="ECO:0007669"/>
    <property type="project" value="UniProtKB-UniRule"/>
</dbReference>
<protein>
    <recommendedName>
        <fullName evidence="14">Kinesin motor domain-containing protein</fullName>
    </recommendedName>
</protein>
<evidence type="ECO:0000256" key="8">
    <source>
        <dbReference type="SAM" id="Coils"/>
    </source>
</evidence>
<dbReference type="InterPro" id="IPR001715">
    <property type="entry name" value="CH_dom"/>
</dbReference>
<dbReference type="InterPro" id="IPR001752">
    <property type="entry name" value="Kinesin_motor_dom"/>
</dbReference>
<comment type="similarity">
    <text evidence="1">Belongs to the TRAFAC class myosin-kinesin ATPase superfamily. Kinesin family. KIN-14 subfamily.</text>
</comment>
<evidence type="ECO:0000256" key="3">
    <source>
        <dbReference type="ARBA" id="ARBA00022741"/>
    </source>
</evidence>
<feature type="region of interest" description="Disordered" evidence="9">
    <location>
        <begin position="756"/>
        <end position="778"/>
    </location>
</feature>
<dbReference type="GO" id="GO:0008017">
    <property type="term" value="F:microtubule binding"/>
    <property type="evidence" value="ECO:0007669"/>
    <property type="project" value="InterPro"/>
</dbReference>
<reference evidence="13" key="1">
    <citation type="journal article" date="2017" name="Nat. Commun.">
        <title>The asparagus genome sheds light on the origin and evolution of a young Y chromosome.</title>
        <authorList>
            <person name="Harkess A."/>
            <person name="Zhou J."/>
            <person name="Xu C."/>
            <person name="Bowers J.E."/>
            <person name="Van der Hulst R."/>
            <person name="Ayyampalayam S."/>
            <person name="Mercati F."/>
            <person name="Riccardi P."/>
            <person name="McKain M.R."/>
            <person name="Kakrana A."/>
            <person name="Tang H."/>
            <person name="Ray J."/>
            <person name="Groenendijk J."/>
            <person name="Arikit S."/>
            <person name="Mathioni S.M."/>
            <person name="Nakano M."/>
            <person name="Shan H."/>
            <person name="Telgmann-Rauber A."/>
            <person name="Kanno A."/>
            <person name="Yue Z."/>
            <person name="Chen H."/>
            <person name="Li W."/>
            <person name="Chen Y."/>
            <person name="Xu X."/>
            <person name="Zhang Y."/>
            <person name="Luo S."/>
            <person name="Chen H."/>
            <person name="Gao J."/>
            <person name="Mao Z."/>
            <person name="Pires J.C."/>
            <person name="Luo M."/>
            <person name="Kudrna D."/>
            <person name="Wing R.A."/>
            <person name="Meyers B.C."/>
            <person name="Yi K."/>
            <person name="Kong H."/>
            <person name="Lavrijsen P."/>
            <person name="Sunseri F."/>
            <person name="Falavigna A."/>
            <person name="Ye Y."/>
            <person name="Leebens-Mack J.H."/>
            <person name="Chen G."/>
        </authorList>
    </citation>
    <scope>NUCLEOTIDE SEQUENCE [LARGE SCALE GENOMIC DNA]</scope>
    <source>
        <strain evidence="13">cv. DH0086</strain>
    </source>
</reference>
<evidence type="ECO:0000256" key="9">
    <source>
        <dbReference type="SAM" id="MobiDB-lite"/>
    </source>
</evidence>
<accession>A0A5P1EEH3</accession>
<feature type="coiled-coil region" evidence="8">
    <location>
        <begin position="284"/>
        <end position="314"/>
    </location>
</feature>
<dbReference type="SUPFAM" id="SSF47576">
    <property type="entry name" value="Calponin-homology domain, CH-domain"/>
    <property type="match status" value="1"/>
</dbReference>
<evidence type="ECO:0000256" key="5">
    <source>
        <dbReference type="ARBA" id="ARBA00023054"/>
    </source>
</evidence>
<dbReference type="SMART" id="SM00033">
    <property type="entry name" value="CH"/>
    <property type="match status" value="1"/>
</dbReference>
<dbReference type="PANTHER" id="PTHR47972">
    <property type="entry name" value="KINESIN-LIKE PROTEIN KLP-3"/>
    <property type="match status" value="1"/>
</dbReference>
<evidence type="ECO:0000256" key="1">
    <source>
        <dbReference type="ARBA" id="ARBA00010899"/>
    </source>
</evidence>
<feature type="domain" description="Kinesin motor" evidence="11">
    <location>
        <begin position="363"/>
        <end position="688"/>
    </location>
</feature>
<evidence type="ECO:0000256" key="7">
    <source>
        <dbReference type="PROSITE-ProRule" id="PRU00283"/>
    </source>
</evidence>
<dbReference type="FunFam" id="1.10.418.10:FF:000073">
    <property type="entry name" value="Kinesin-like protein KIN-14L"/>
    <property type="match status" value="1"/>
</dbReference>
<feature type="domain" description="Calponin-homology (CH)" evidence="10">
    <location>
        <begin position="23"/>
        <end position="145"/>
    </location>
</feature>
<dbReference type="FunFam" id="3.40.850.10:FF:000103">
    <property type="entry name" value="Kinesin-like protein KIN-14A"/>
    <property type="match status" value="1"/>
</dbReference>
<dbReference type="Pfam" id="PF00225">
    <property type="entry name" value="Kinesin"/>
    <property type="match status" value="1"/>
</dbReference>
<dbReference type="AlphaFoldDB" id="A0A5P1EEH3"/>
<evidence type="ECO:0000256" key="2">
    <source>
        <dbReference type="ARBA" id="ARBA00022701"/>
    </source>
</evidence>
<keyword evidence="2" id="KW-0493">Microtubule</keyword>
<proteinExistence type="inferred from homology"/>
<keyword evidence="3 7" id="KW-0547">Nucleotide-binding</keyword>
<evidence type="ECO:0000259" key="11">
    <source>
        <dbReference type="PROSITE" id="PS50067"/>
    </source>
</evidence>
<dbReference type="GO" id="GO:0007018">
    <property type="term" value="P:microtubule-based movement"/>
    <property type="evidence" value="ECO:0007669"/>
    <property type="project" value="InterPro"/>
</dbReference>
<dbReference type="InterPro" id="IPR036872">
    <property type="entry name" value="CH_dom_sf"/>
</dbReference>
<keyword evidence="6 7" id="KW-0505">Motor protein</keyword>
<dbReference type="GO" id="GO:0005874">
    <property type="term" value="C:microtubule"/>
    <property type="evidence" value="ECO:0007669"/>
    <property type="project" value="UniProtKB-KW"/>
</dbReference>
<gene>
    <name evidence="12" type="ORF">A4U43_C07F16690</name>
</gene>
<feature type="binding site" evidence="7">
    <location>
        <begin position="444"/>
        <end position="451"/>
    </location>
    <ligand>
        <name>ATP</name>
        <dbReference type="ChEBI" id="CHEBI:30616"/>
    </ligand>
</feature>
<dbReference type="InterPro" id="IPR027640">
    <property type="entry name" value="Kinesin-like_fam"/>
</dbReference>
<dbReference type="PROSITE" id="PS50067">
    <property type="entry name" value="KINESIN_MOTOR_2"/>
    <property type="match status" value="1"/>
</dbReference>
<evidence type="ECO:0008006" key="14">
    <source>
        <dbReference type="Google" id="ProtNLM"/>
    </source>
</evidence>
<dbReference type="EMBL" id="CM007387">
    <property type="protein sequence ID" value="ONK63577.1"/>
    <property type="molecule type" value="Genomic_DNA"/>
</dbReference>
<dbReference type="SMART" id="SM00129">
    <property type="entry name" value="KISc"/>
    <property type="match status" value="1"/>
</dbReference>
<name>A0A5P1EEH3_ASPOF</name>
<feature type="region of interest" description="Disordered" evidence="9">
    <location>
        <begin position="1"/>
        <end position="20"/>
    </location>
</feature>
<sequence length="1019" mass="113289">MEEQPRVSFRDTRLASRKAEEAAHRRSQAAAWLESIAGPLGLPRQPSEKEFITCLRSGITLCNAINKIKPGAVPKVVMNQSAGLAMEIQPLPAYQYFENIRNFLDAVEELKLPSFEASDLERDTLEAGSAGKIVDCILALKAYYEWKQSTGGCGAWKYAKSPMIPQTNRMQLNAVNLGASVRRLDLSTNSEKQLNVQNDDIKNEDKMGSLVRTLSDFVYDSKENIDQNLLESWRQGKADSTKLFSKIITGCMQEQELRSVLKDLQIEGKMEMYNSDRIQDQKLLKESRNTRNILKAQENELTELKTLLSSTRVDFSTLQSQLQNDLVQLGSQIQGLSAAAVGYHQAVKENRHLYNLLQELRGNIRVFCRIRPSFHVEAKSSIDYIGNDGSMMILDPLKPQSSRKSFQFNKIFGPNASQEEVYKDTQPLVRSVMDGYNVCIFAYGQTGSGKTHTMCGPSSGPAKDMGINYMALNDLFELSCSRSDINKYEIQVQMVEIYNEQVRDLLCEDTSSTKYPFFINYSGNGGVSLPDAAMHRVQTTNDVLDLMKLGEQNRAFSSTAMNNRSSRSHSVLTVHVHGKDASGSMLKSCLHLVDLAGSERVDKSEVTGDRLKEAQHINKSLACLGDVIAALAQKNSHIPYRNSKLTQLLQNSLGGHAKMLMFAHVSPEADFYGETISTLKFAQRVSTVELGAAHVNKENSEIRKLKEEIDNLKKAIACKEGERSKHTTEITPPRSRKLSIENSVVRKSAIAATLDDKKSLKSPLPRPKLGAENGPIRSRRLSLEGSLHGKNQPESTISASNLQLHTPDTAGLRKENIFYPELLSREDGADAKVSSSSETNSKVFPAEDLCYVSPLSCYSSSQSQLLQNAESTYNTMLLQQPTPDFSRKVEEVVVTPETNNKYRTRSFNPNASSSKGSHIRKSLQTIGKFINGSERRPNPLPLEVTPSTKFGRNNATIVIKSPITADARSRRRQSLTNMSVSRRSSLGGTDTYSTDIQNARTKSPPPVHSSAAKATKRWM</sequence>
<evidence type="ECO:0000313" key="13">
    <source>
        <dbReference type="Proteomes" id="UP000243459"/>
    </source>
</evidence>
<feature type="compositionally biased region" description="Polar residues" evidence="9">
    <location>
        <begin position="974"/>
        <end position="1001"/>
    </location>
</feature>